<reference evidence="2 3" key="1">
    <citation type="journal article" date="2019" name="Int. J. Syst. Evol. Microbiol.">
        <title>The Global Catalogue of Microorganisms (GCM) 10K type strain sequencing project: providing services to taxonomists for standard genome sequencing and annotation.</title>
        <authorList>
            <consortium name="The Broad Institute Genomics Platform"/>
            <consortium name="The Broad Institute Genome Sequencing Center for Infectious Disease"/>
            <person name="Wu L."/>
            <person name="Ma J."/>
        </authorList>
    </citation>
    <scope>NUCLEOTIDE SEQUENCE [LARGE SCALE GENOMIC DNA]</scope>
    <source>
        <strain evidence="2 3">JCM 14326</strain>
    </source>
</reference>
<evidence type="ECO:0000256" key="1">
    <source>
        <dbReference type="SAM" id="SignalP"/>
    </source>
</evidence>
<evidence type="ECO:0000313" key="2">
    <source>
        <dbReference type="EMBL" id="GAA1871867.1"/>
    </source>
</evidence>
<dbReference type="Proteomes" id="UP001501094">
    <property type="component" value="Unassembled WGS sequence"/>
</dbReference>
<protein>
    <recommendedName>
        <fullName evidence="4">Secreted protein</fullName>
    </recommendedName>
</protein>
<name>A0ABN2NJD1_9MICO</name>
<evidence type="ECO:0008006" key="4">
    <source>
        <dbReference type="Google" id="ProtNLM"/>
    </source>
</evidence>
<feature type="chain" id="PRO_5046258844" description="Secreted protein" evidence="1">
    <location>
        <begin position="31"/>
        <end position="175"/>
    </location>
</feature>
<keyword evidence="3" id="KW-1185">Reference proteome</keyword>
<accession>A0ABN2NJD1</accession>
<keyword evidence="1" id="KW-0732">Signal</keyword>
<comment type="caution">
    <text evidence="2">The sequence shown here is derived from an EMBL/GenBank/DDBJ whole genome shotgun (WGS) entry which is preliminary data.</text>
</comment>
<proteinExistence type="predicted"/>
<feature type="signal peptide" evidence="1">
    <location>
        <begin position="1"/>
        <end position="30"/>
    </location>
</feature>
<sequence>MSPRRHIARASSVFLAAITLAVATVAPSQAAEPGPETDSQAGRQVVRLANGDLRITLPERADLTASASSSLAGAPYTTPSTDERNFVQAGYTCETGRTCLEVPYGGGWYVFKEDSYGTYAMYDWYGEGTWVDNQTGNWSTSIQDGSTQVQCLQSGYDDSVNWTPIDSFWIRSWGC</sequence>
<dbReference type="EMBL" id="BAAANL010000007">
    <property type="protein sequence ID" value="GAA1871867.1"/>
    <property type="molecule type" value="Genomic_DNA"/>
</dbReference>
<gene>
    <name evidence="2" type="ORF">GCM10009751_34040</name>
</gene>
<organism evidence="2 3">
    <name type="scientific">Myceligenerans crystallogenes</name>
    <dbReference type="NCBI Taxonomy" id="316335"/>
    <lineage>
        <taxon>Bacteria</taxon>
        <taxon>Bacillati</taxon>
        <taxon>Actinomycetota</taxon>
        <taxon>Actinomycetes</taxon>
        <taxon>Micrococcales</taxon>
        <taxon>Promicromonosporaceae</taxon>
        <taxon>Myceligenerans</taxon>
    </lineage>
</organism>
<evidence type="ECO:0000313" key="3">
    <source>
        <dbReference type="Proteomes" id="UP001501094"/>
    </source>
</evidence>